<keyword evidence="1" id="KW-0489">Methyltransferase</keyword>
<dbReference type="GO" id="GO:0032259">
    <property type="term" value="P:methylation"/>
    <property type="evidence" value="ECO:0007669"/>
    <property type="project" value="UniProtKB-KW"/>
</dbReference>
<gene>
    <name evidence="1" type="ORF">ACFQZQ_01110</name>
</gene>
<proteinExistence type="predicted"/>
<evidence type="ECO:0000313" key="2">
    <source>
        <dbReference type="Proteomes" id="UP001597090"/>
    </source>
</evidence>
<organism evidence="1 2">
    <name type="scientific">Lysobacter koreensis</name>
    <dbReference type="NCBI Taxonomy" id="266122"/>
    <lineage>
        <taxon>Bacteria</taxon>
        <taxon>Pseudomonadati</taxon>
        <taxon>Pseudomonadota</taxon>
        <taxon>Gammaproteobacteria</taxon>
        <taxon>Lysobacterales</taxon>
        <taxon>Lysobacteraceae</taxon>
        <taxon>Lysobacter</taxon>
    </lineage>
</organism>
<accession>A0ABW2YHN7</accession>
<dbReference type="NCBIfam" id="TIGR04325">
    <property type="entry name" value="MTase_LIC12133"/>
    <property type="match status" value="1"/>
</dbReference>
<evidence type="ECO:0000313" key="1">
    <source>
        <dbReference type="EMBL" id="MFD0737889.1"/>
    </source>
</evidence>
<reference evidence="2" key="1">
    <citation type="journal article" date="2019" name="Int. J. Syst. Evol. Microbiol.">
        <title>The Global Catalogue of Microorganisms (GCM) 10K type strain sequencing project: providing services to taxonomists for standard genome sequencing and annotation.</title>
        <authorList>
            <consortium name="The Broad Institute Genomics Platform"/>
            <consortium name="The Broad Institute Genome Sequencing Center for Infectious Disease"/>
            <person name="Wu L."/>
            <person name="Ma J."/>
        </authorList>
    </citation>
    <scope>NUCLEOTIDE SEQUENCE [LARGE SCALE GENOMIC DNA]</scope>
    <source>
        <strain evidence="2">CCUG 55491</strain>
    </source>
</reference>
<dbReference type="InterPro" id="IPR027612">
    <property type="entry name" value="Put_MTase_LIC12133"/>
</dbReference>
<dbReference type="RefSeq" id="WP_386810846.1">
    <property type="nucleotide sequence ID" value="NZ_JBHTIH010000002.1"/>
</dbReference>
<protein>
    <submittedName>
        <fullName evidence="1">Methyltransferase, TIGR04325 family</fullName>
        <ecNumber evidence="1">2.1.1.-</ecNumber>
    </submittedName>
</protein>
<keyword evidence="2" id="KW-1185">Reference proteome</keyword>
<sequence length="305" mass="34550">MKMHRGNWAGLRRKLKHIAMEIGQLPGLRLLARPLYRRLFQRPYQGGNHYYGVYQTYGQALADAPPTLPSTYDQEVSGRIYRSHLDHIKVSDYPAVHWLSRLLASGQRRIFDLGGHIGVSYYGFRRYVDYPADLHWLIHDVPAVLAAGREWATEHDPERRLAFTDSREAADGADVLFTAGALQYLDYTLPDLLRGLQRPPAHVLVNLVPMHPSRGYFTLQNIGFAICPYRVSAVPEFVAGMQALGYSIVDRWETFERHLEVPFAPDCDIDCYYGFYFARDPQAQAATSPARATRRVAMQPAAAGA</sequence>
<dbReference type="EC" id="2.1.1.-" evidence="1"/>
<dbReference type="EMBL" id="JBHTIH010000002">
    <property type="protein sequence ID" value="MFD0737889.1"/>
    <property type="molecule type" value="Genomic_DNA"/>
</dbReference>
<name>A0ABW2YHN7_9GAMM</name>
<dbReference type="Proteomes" id="UP001597090">
    <property type="component" value="Unassembled WGS sequence"/>
</dbReference>
<keyword evidence="1" id="KW-0808">Transferase</keyword>
<dbReference type="GO" id="GO:0008168">
    <property type="term" value="F:methyltransferase activity"/>
    <property type="evidence" value="ECO:0007669"/>
    <property type="project" value="UniProtKB-KW"/>
</dbReference>
<comment type="caution">
    <text evidence="1">The sequence shown here is derived from an EMBL/GenBank/DDBJ whole genome shotgun (WGS) entry which is preliminary data.</text>
</comment>